<name>A0AAW2FR52_9HYME</name>
<dbReference type="AlphaFoldDB" id="A0AAW2FR52"/>
<keyword evidence="1" id="KW-1133">Transmembrane helix</keyword>
<feature type="transmembrane region" description="Helical" evidence="1">
    <location>
        <begin position="102"/>
        <end position="118"/>
    </location>
</feature>
<keyword evidence="1" id="KW-0812">Transmembrane</keyword>
<organism evidence="2 3">
    <name type="scientific">Cardiocondyla obscurior</name>
    <dbReference type="NCBI Taxonomy" id="286306"/>
    <lineage>
        <taxon>Eukaryota</taxon>
        <taxon>Metazoa</taxon>
        <taxon>Ecdysozoa</taxon>
        <taxon>Arthropoda</taxon>
        <taxon>Hexapoda</taxon>
        <taxon>Insecta</taxon>
        <taxon>Pterygota</taxon>
        <taxon>Neoptera</taxon>
        <taxon>Endopterygota</taxon>
        <taxon>Hymenoptera</taxon>
        <taxon>Apocrita</taxon>
        <taxon>Aculeata</taxon>
        <taxon>Formicoidea</taxon>
        <taxon>Formicidae</taxon>
        <taxon>Myrmicinae</taxon>
        <taxon>Cardiocondyla</taxon>
    </lineage>
</organism>
<protein>
    <recommendedName>
        <fullName evidence="4">Transmembrane protein</fullName>
    </recommendedName>
</protein>
<feature type="transmembrane region" description="Helical" evidence="1">
    <location>
        <begin position="50"/>
        <end position="73"/>
    </location>
</feature>
<comment type="caution">
    <text evidence="2">The sequence shown here is derived from an EMBL/GenBank/DDBJ whole genome shotgun (WGS) entry which is preliminary data.</text>
</comment>
<reference evidence="2 3" key="1">
    <citation type="submission" date="2023-03" db="EMBL/GenBank/DDBJ databases">
        <title>High recombination rates correlate with genetic variation in Cardiocondyla obscurior ants.</title>
        <authorList>
            <person name="Errbii M."/>
        </authorList>
    </citation>
    <scope>NUCLEOTIDE SEQUENCE [LARGE SCALE GENOMIC DNA]</scope>
    <source>
        <strain evidence="2">Alpha-2009</strain>
        <tissue evidence="2">Whole body</tissue>
    </source>
</reference>
<accession>A0AAW2FR52</accession>
<proteinExistence type="predicted"/>
<keyword evidence="3" id="KW-1185">Reference proteome</keyword>
<keyword evidence="1" id="KW-0472">Membrane</keyword>
<sequence>MKCLHVEVKEAEEEGDELRESARIDGRSLDESRHKLRRLMKSFMPKLRGVFITSYCVPFALARVIAVSLQLLLPRRGKCTHVACGMHVASSRCVARVDRYRLLKRIAYAVIFVVITNVRGRLGQVYCVRIFLHTSVYCCCYFLCFFFSFRHYARKQDKMISLYFTLVSH</sequence>
<evidence type="ECO:0000313" key="2">
    <source>
        <dbReference type="EMBL" id="KAL0117224.1"/>
    </source>
</evidence>
<evidence type="ECO:0000313" key="3">
    <source>
        <dbReference type="Proteomes" id="UP001430953"/>
    </source>
</evidence>
<dbReference type="Proteomes" id="UP001430953">
    <property type="component" value="Unassembled WGS sequence"/>
</dbReference>
<gene>
    <name evidence="2" type="ORF">PUN28_010222</name>
</gene>
<evidence type="ECO:0008006" key="4">
    <source>
        <dbReference type="Google" id="ProtNLM"/>
    </source>
</evidence>
<feature type="transmembrane region" description="Helical" evidence="1">
    <location>
        <begin position="130"/>
        <end position="149"/>
    </location>
</feature>
<evidence type="ECO:0000256" key="1">
    <source>
        <dbReference type="SAM" id="Phobius"/>
    </source>
</evidence>
<dbReference type="EMBL" id="JADYXP020000009">
    <property type="protein sequence ID" value="KAL0117224.1"/>
    <property type="molecule type" value="Genomic_DNA"/>
</dbReference>